<protein>
    <submittedName>
        <fullName evidence="1">F-box protein</fullName>
    </submittedName>
</protein>
<keyword evidence="2" id="KW-1185">Reference proteome</keyword>
<reference evidence="1 2" key="1">
    <citation type="submission" date="2019-09" db="EMBL/GenBank/DDBJ databases">
        <authorList>
            <person name="Ou C."/>
        </authorList>
    </citation>
    <scope>NUCLEOTIDE SEQUENCE [LARGE SCALE GENOMIC DNA]</scope>
    <source>
        <strain evidence="1">S2</strain>
        <tissue evidence="1">Leaf</tissue>
    </source>
</reference>
<organism evidence="1 2">
    <name type="scientific">Pyrus ussuriensis x Pyrus communis</name>
    <dbReference type="NCBI Taxonomy" id="2448454"/>
    <lineage>
        <taxon>Eukaryota</taxon>
        <taxon>Viridiplantae</taxon>
        <taxon>Streptophyta</taxon>
        <taxon>Embryophyta</taxon>
        <taxon>Tracheophyta</taxon>
        <taxon>Spermatophyta</taxon>
        <taxon>Magnoliopsida</taxon>
        <taxon>eudicotyledons</taxon>
        <taxon>Gunneridae</taxon>
        <taxon>Pentapetalae</taxon>
        <taxon>rosids</taxon>
        <taxon>fabids</taxon>
        <taxon>Rosales</taxon>
        <taxon>Rosaceae</taxon>
        <taxon>Amygdaloideae</taxon>
        <taxon>Maleae</taxon>
        <taxon>Pyrus</taxon>
    </lineage>
</organism>
<dbReference type="AlphaFoldDB" id="A0A5N5F7Q6"/>
<reference evidence="1 2" key="3">
    <citation type="submission" date="2019-11" db="EMBL/GenBank/DDBJ databases">
        <title>A de novo genome assembly of a pear dwarfing rootstock.</title>
        <authorList>
            <person name="Wang F."/>
            <person name="Wang J."/>
            <person name="Li S."/>
            <person name="Zhang Y."/>
            <person name="Fang M."/>
            <person name="Ma L."/>
            <person name="Zhao Y."/>
            <person name="Jiang S."/>
        </authorList>
    </citation>
    <scope>NUCLEOTIDE SEQUENCE [LARGE SCALE GENOMIC DNA]</scope>
    <source>
        <strain evidence="1">S2</strain>
        <tissue evidence="1">Leaf</tissue>
    </source>
</reference>
<evidence type="ECO:0000313" key="1">
    <source>
        <dbReference type="EMBL" id="KAB2597212.1"/>
    </source>
</evidence>
<proteinExistence type="predicted"/>
<evidence type="ECO:0000313" key="2">
    <source>
        <dbReference type="Proteomes" id="UP000327157"/>
    </source>
</evidence>
<dbReference type="Proteomes" id="UP000327157">
    <property type="component" value="Chromosome 1"/>
</dbReference>
<name>A0A5N5F7Q6_9ROSA</name>
<gene>
    <name evidence="1" type="ORF">D8674_000132</name>
</gene>
<comment type="caution">
    <text evidence="1">The sequence shown here is derived from an EMBL/GenBank/DDBJ whole genome shotgun (WGS) entry which is preliminary data.</text>
</comment>
<dbReference type="EMBL" id="SMOL01000768">
    <property type="protein sequence ID" value="KAB2597212.1"/>
    <property type="molecule type" value="Genomic_DNA"/>
</dbReference>
<sequence>MWDYKHEGFKLLCSLNRHNLGWLSVMECRERFQLCLLGFWVHSVRAQILKLHHDNIVIKPCNDCGSPQGPVTLRTRWDACDHEKFTTCNAYRWH</sequence>
<reference evidence="2" key="2">
    <citation type="submission" date="2019-10" db="EMBL/GenBank/DDBJ databases">
        <title>A de novo genome assembly of a pear dwarfing rootstock.</title>
        <authorList>
            <person name="Wang F."/>
            <person name="Wang J."/>
            <person name="Li S."/>
            <person name="Zhang Y."/>
            <person name="Fang M."/>
            <person name="Ma L."/>
            <person name="Zhao Y."/>
            <person name="Jiang S."/>
        </authorList>
    </citation>
    <scope>NUCLEOTIDE SEQUENCE [LARGE SCALE GENOMIC DNA]</scope>
</reference>
<accession>A0A5N5F7Q6</accession>